<dbReference type="PROSITE" id="PS50887">
    <property type="entry name" value="GGDEF"/>
    <property type="match status" value="1"/>
</dbReference>
<accession>A0ABX5JEZ0</accession>
<dbReference type="NCBIfam" id="TIGR00254">
    <property type="entry name" value="GGDEF"/>
    <property type="match status" value="1"/>
</dbReference>
<sequence>MNYDIFIINDNFEFDEVKKSISNKFNNINIHQFSTFNNILDEIDSVDIIMVHINLFEKFEKIKKFLKDTTEVIYISHDDKIKNLKNSSNINYINFDNNKLITKIENYLNKTTIKEEIIKEDFYESFINNINCPIFVISNNHIVFSNNHFYKLINIFSVEELNIKYKNINSLFEIEKDSIRNLDEITENSKVCIMDANENKKFFSIQKIFLSTKDINIIILTDISHVIEHKIELQKLLYIDNLTKLPNRTKLIEDLQNNLPQIKAIALFNINSFKEINDFFGHKVGDIILNDVSKLILQIIENNDSLKLYKF</sequence>
<proteinExistence type="predicted"/>
<name>A0ABX5JEZ0_9BACT</name>
<dbReference type="Gene3D" id="3.30.70.270">
    <property type="match status" value="1"/>
</dbReference>
<dbReference type="PANTHER" id="PTHR44757:SF2">
    <property type="entry name" value="BIOFILM ARCHITECTURE MAINTENANCE PROTEIN MBAA"/>
    <property type="match status" value="1"/>
</dbReference>
<dbReference type="PANTHER" id="PTHR44757">
    <property type="entry name" value="DIGUANYLATE CYCLASE DGCP"/>
    <property type="match status" value="1"/>
</dbReference>
<dbReference type="InterPro" id="IPR052155">
    <property type="entry name" value="Biofilm_reg_signaling"/>
</dbReference>
<dbReference type="InterPro" id="IPR000160">
    <property type="entry name" value="GGDEF_dom"/>
</dbReference>
<gene>
    <name evidence="2" type="ORF">B0175_08830</name>
</gene>
<dbReference type="InterPro" id="IPR029787">
    <property type="entry name" value="Nucleotide_cyclase"/>
</dbReference>
<dbReference type="EMBL" id="MUXF01000019">
    <property type="protein sequence ID" value="PUE64517.1"/>
    <property type="molecule type" value="Genomic_DNA"/>
</dbReference>
<evidence type="ECO:0000259" key="1">
    <source>
        <dbReference type="PROSITE" id="PS50887"/>
    </source>
</evidence>
<evidence type="ECO:0000313" key="2">
    <source>
        <dbReference type="EMBL" id="PUE64517.1"/>
    </source>
</evidence>
<dbReference type="SUPFAM" id="SSF55073">
    <property type="entry name" value="Nucleotide cyclase"/>
    <property type="match status" value="1"/>
</dbReference>
<feature type="non-terminal residue" evidence="2">
    <location>
        <position position="311"/>
    </location>
</feature>
<protein>
    <submittedName>
        <fullName evidence="2">GGDEF-domain containing protein</fullName>
    </submittedName>
</protein>
<dbReference type="Pfam" id="PF00990">
    <property type="entry name" value="GGDEF"/>
    <property type="match status" value="1"/>
</dbReference>
<feature type="domain" description="GGDEF" evidence="1">
    <location>
        <begin position="261"/>
        <end position="311"/>
    </location>
</feature>
<dbReference type="InterPro" id="IPR043128">
    <property type="entry name" value="Rev_trsase/Diguanyl_cyclase"/>
</dbReference>
<organism evidence="2 3">
    <name type="scientific">Arcobacter lacus</name>
    <dbReference type="NCBI Taxonomy" id="1912876"/>
    <lineage>
        <taxon>Bacteria</taxon>
        <taxon>Pseudomonadati</taxon>
        <taxon>Campylobacterota</taxon>
        <taxon>Epsilonproteobacteria</taxon>
        <taxon>Campylobacterales</taxon>
        <taxon>Arcobacteraceae</taxon>
        <taxon>Arcobacter</taxon>
    </lineage>
</organism>
<dbReference type="Proteomes" id="UP000251311">
    <property type="component" value="Unassembled WGS sequence"/>
</dbReference>
<dbReference type="RefSeq" id="WP_146175194.1">
    <property type="nucleotide sequence ID" value="NZ_MUXF01000019.1"/>
</dbReference>
<evidence type="ECO:0000313" key="3">
    <source>
        <dbReference type="Proteomes" id="UP000251311"/>
    </source>
</evidence>
<keyword evidence="3" id="KW-1185">Reference proteome</keyword>
<reference evidence="2 3" key="1">
    <citation type="submission" date="2017-02" db="EMBL/GenBank/DDBJ databases">
        <title>Arcobacter lacus sp. nov., a new species isolated from reclaimed water.</title>
        <authorList>
            <person name="Figueras M.J."/>
            <person name="Perez-Cataluna A."/>
            <person name="Salas-Masso N."/>
        </authorList>
    </citation>
    <scope>NUCLEOTIDE SEQUENCE [LARGE SCALE GENOMIC DNA]</scope>
    <source>
        <strain evidence="2 3">RW43-9</strain>
    </source>
</reference>
<comment type="caution">
    <text evidence="2">The sequence shown here is derived from an EMBL/GenBank/DDBJ whole genome shotgun (WGS) entry which is preliminary data.</text>
</comment>